<keyword evidence="2" id="KW-0472">Membrane</keyword>
<dbReference type="Proteomes" id="UP000478008">
    <property type="component" value="Unassembled WGS sequence"/>
</dbReference>
<feature type="compositionally biased region" description="Polar residues" evidence="1">
    <location>
        <begin position="1"/>
        <end position="11"/>
    </location>
</feature>
<feature type="transmembrane region" description="Helical" evidence="2">
    <location>
        <begin position="113"/>
        <end position="129"/>
    </location>
</feature>
<evidence type="ECO:0000313" key="4">
    <source>
        <dbReference type="Proteomes" id="UP000478008"/>
    </source>
</evidence>
<feature type="compositionally biased region" description="Basic and acidic residues" evidence="1">
    <location>
        <begin position="12"/>
        <end position="23"/>
    </location>
</feature>
<dbReference type="EMBL" id="CABFWN010000001">
    <property type="protein sequence ID" value="VUG16816.1"/>
    <property type="molecule type" value="Genomic_DNA"/>
</dbReference>
<keyword evidence="2" id="KW-1133">Transmembrane helix</keyword>
<feature type="transmembrane region" description="Helical" evidence="2">
    <location>
        <begin position="47"/>
        <end position="65"/>
    </location>
</feature>
<evidence type="ECO:0000256" key="2">
    <source>
        <dbReference type="SAM" id="Phobius"/>
    </source>
</evidence>
<keyword evidence="4" id="KW-1185">Reference proteome</keyword>
<sequence>MTKHSSGTLNNRNHDSNKISGEKSYNRKTRYRHTYHLRTLFTTSKRLHTLYVIALLLLLAICLRTKRKDILMKGKLRYLIKNGSRFTNIQSSAHIFGSIESDPVDRFVPFNKISLLIITILILGFGILLS</sequence>
<gene>
    <name evidence="3" type="ORF">DEBR0S1_26368G</name>
</gene>
<keyword evidence="2" id="KW-0812">Transmembrane</keyword>
<evidence type="ECO:0000313" key="3">
    <source>
        <dbReference type="EMBL" id="VUG16816.1"/>
    </source>
</evidence>
<dbReference type="AlphaFoldDB" id="A0A7D9CW24"/>
<organism evidence="3 4">
    <name type="scientific">Dekkera bruxellensis</name>
    <name type="common">Brettanomyces custersii</name>
    <dbReference type="NCBI Taxonomy" id="5007"/>
    <lineage>
        <taxon>Eukaryota</taxon>
        <taxon>Fungi</taxon>
        <taxon>Dikarya</taxon>
        <taxon>Ascomycota</taxon>
        <taxon>Saccharomycotina</taxon>
        <taxon>Pichiomycetes</taxon>
        <taxon>Pichiales</taxon>
        <taxon>Pichiaceae</taxon>
        <taxon>Brettanomyces</taxon>
    </lineage>
</organism>
<proteinExistence type="predicted"/>
<name>A0A7D9CW24_DEKBR</name>
<protein>
    <submittedName>
        <fullName evidence="3">DEBR0S1_26368g1_1</fullName>
    </submittedName>
</protein>
<accession>A0A7D9CW24</accession>
<feature type="region of interest" description="Disordered" evidence="1">
    <location>
        <begin position="1"/>
        <end position="23"/>
    </location>
</feature>
<reference evidence="3 4" key="1">
    <citation type="submission" date="2019-07" db="EMBL/GenBank/DDBJ databases">
        <authorList>
            <person name="Friedrich A."/>
            <person name="Schacherer J."/>
        </authorList>
    </citation>
    <scope>NUCLEOTIDE SEQUENCE [LARGE SCALE GENOMIC DNA]</scope>
</reference>
<evidence type="ECO:0000256" key="1">
    <source>
        <dbReference type="SAM" id="MobiDB-lite"/>
    </source>
</evidence>